<protein>
    <submittedName>
        <fullName evidence="1">Uncharacterized protein</fullName>
    </submittedName>
</protein>
<accession>A0A565CAA1</accession>
<organism evidence="1 2">
    <name type="scientific">Arabis nemorensis</name>
    <dbReference type="NCBI Taxonomy" id="586526"/>
    <lineage>
        <taxon>Eukaryota</taxon>
        <taxon>Viridiplantae</taxon>
        <taxon>Streptophyta</taxon>
        <taxon>Embryophyta</taxon>
        <taxon>Tracheophyta</taxon>
        <taxon>Spermatophyta</taxon>
        <taxon>Magnoliopsida</taxon>
        <taxon>eudicotyledons</taxon>
        <taxon>Gunneridae</taxon>
        <taxon>Pentapetalae</taxon>
        <taxon>rosids</taxon>
        <taxon>malvids</taxon>
        <taxon>Brassicales</taxon>
        <taxon>Brassicaceae</taxon>
        <taxon>Arabideae</taxon>
        <taxon>Arabis</taxon>
    </lineage>
</organism>
<evidence type="ECO:0000313" key="2">
    <source>
        <dbReference type="Proteomes" id="UP000489600"/>
    </source>
</evidence>
<name>A0A565CAA1_9BRAS</name>
<dbReference type="EMBL" id="CABITT030000007">
    <property type="protein sequence ID" value="VVB10596.1"/>
    <property type="molecule type" value="Genomic_DNA"/>
</dbReference>
<evidence type="ECO:0000313" key="1">
    <source>
        <dbReference type="EMBL" id="VVB10596.1"/>
    </source>
</evidence>
<dbReference type="OrthoDB" id="298726at2759"/>
<comment type="caution">
    <text evidence="1">The sequence shown here is derived from an EMBL/GenBank/DDBJ whole genome shotgun (WGS) entry which is preliminary data.</text>
</comment>
<gene>
    <name evidence="1" type="ORF">ANE_LOCUS21040</name>
</gene>
<keyword evidence="2" id="KW-1185">Reference proteome</keyword>
<sequence>MYSVSVGDVNSADAELWEVLKQGGSGLFGSPMELRTELPYNLQHACPMMDLHEQLVVPTLVVQLAYTWHVPIQINVSL</sequence>
<dbReference type="AlphaFoldDB" id="A0A565CAA1"/>
<dbReference type="Proteomes" id="UP000489600">
    <property type="component" value="Unassembled WGS sequence"/>
</dbReference>
<proteinExistence type="predicted"/>
<reference evidence="1" key="1">
    <citation type="submission" date="2019-07" db="EMBL/GenBank/DDBJ databases">
        <authorList>
            <person name="Dittberner H."/>
        </authorList>
    </citation>
    <scope>NUCLEOTIDE SEQUENCE [LARGE SCALE GENOMIC DNA]</scope>
</reference>